<dbReference type="Proteomes" id="UP001589698">
    <property type="component" value="Unassembled WGS sequence"/>
</dbReference>
<dbReference type="EMBL" id="JBHLXH010000001">
    <property type="protein sequence ID" value="MFC0222501.1"/>
    <property type="molecule type" value="Genomic_DNA"/>
</dbReference>
<name>A0ABV6E0I5_9ACTN</name>
<organism evidence="2 3">
    <name type="scientific">Nocardioides zeicaulis</name>
    <dbReference type="NCBI Taxonomy" id="1776857"/>
    <lineage>
        <taxon>Bacteria</taxon>
        <taxon>Bacillati</taxon>
        <taxon>Actinomycetota</taxon>
        <taxon>Actinomycetes</taxon>
        <taxon>Propionibacteriales</taxon>
        <taxon>Nocardioidaceae</taxon>
        <taxon>Nocardioides</taxon>
    </lineage>
</organism>
<evidence type="ECO:0000256" key="1">
    <source>
        <dbReference type="SAM" id="MobiDB-lite"/>
    </source>
</evidence>
<keyword evidence="3" id="KW-1185">Reference proteome</keyword>
<gene>
    <name evidence="2" type="ORF">ACFFJG_08410</name>
</gene>
<sequence>MGLPEPGTYAVWHGVAYPVASVATDAVTLRVPREAGPLPGELEGGTRRDGDRWSRVPKASLERYYKVVVTVAWQGEDFGLASVSGDEAEILGSSPTVAARLGLDGDQYNGFHATVPVEELGVVDVQEREIDV</sequence>
<evidence type="ECO:0000313" key="2">
    <source>
        <dbReference type="EMBL" id="MFC0222501.1"/>
    </source>
</evidence>
<proteinExistence type="predicted"/>
<accession>A0ABV6E0I5</accession>
<comment type="caution">
    <text evidence="2">The sequence shown here is derived from an EMBL/GenBank/DDBJ whole genome shotgun (WGS) entry which is preliminary data.</text>
</comment>
<protein>
    <submittedName>
        <fullName evidence="2">Uncharacterized protein</fullName>
    </submittedName>
</protein>
<reference evidence="2 3" key="1">
    <citation type="submission" date="2024-09" db="EMBL/GenBank/DDBJ databases">
        <authorList>
            <person name="Sun Q."/>
            <person name="Mori K."/>
        </authorList>
    </citation>
    <scope>NUCLEOTIDE SEQUENCE [LARGE SCALE GENOMIC DNA]</scope>
    <source>
        <strain evidence="2 3">CCM 8654</strain>
    </source>
</reference>
<evidence type="ECO:0000313" key="3">
    <source>
        <dbReference type="Proteomes" id="UP001589698"/>
    </source>
</evidence>
<feature type="region of interest" description="Disordered" evidence="1">
    <location>
        <begin position="33"/>
        <end position="53"/>
    </location>
</feature>
<dbReference type="RefSeq" id="WP_378518152.1">
    <property type="nucleotide sequence ID" value="NZ_CBCSDI010000002.1"/>
</dbReference>
<feature type="compositionally biased region" description="Basic and acidic residues" evidence="1">
    <location>
        <begin position="44"/>
        <end position="53"/>
    </location>
</feature>